<organism evidence="1 2">
    <name type="scientific">Salarchaeum japonicum</name>
    <dbReference type="NCBI Taxonomy" id="555573"/>
    <lineage>
        <taxon>Archaea</taxon>
        <taxon>Methanobacteriati</taxon>
        <taxon>Methanobacteriota</taxon>
        <taxon>Stenosarchaea group</taxon>
        <taxon>Halobacteria</taxon>
        <taxon>Halobacteriales</taxon>
        <taxon>Halobacteriaceae</taxon>
    </lineage>
</organism>
<gene>
    <name evidence="1" type="ORF">GCM10009019_23100</name>
</gene>
<accession>A0AAV3T4N7</accession>
<dbReference type="EMBL" id="BAAADU010000002">
    <property type="protein sequence ID" value="GAA0658161.1"/>
    <property type="molecule type" value="Genomic_DNA"/>
</dbReference>
<dbReference type="Proteomes" id="UP001500194">
    <property type="component" value="Unassembled WGS sequence"/>
</dbReference>
<name>A0AAV3T4N7_9EURY</name>
<evidence type="ECO:0008006" key="3">
    <source>
        <dbReference type="Google" id="ProtNLM"/>
    </source>
</evidence>
<dbReference type="RefSeq" id="WP_227259603.1">
    <property type="nucleotide sequence ID" value="NZ_BAAADU010000002.1"/>
</dbReference>
<dbReference type="AlphaFoldDB" id="A0AAV3T4N7"/>
<proteinExistence type="predicted"/>
<reference evidence="1 2" key="1">
    <citation type="journal article" date="2019" name="Int. J. Syst. Evol. Microbiol.">
        <title>The Global Catalogue of Microorganisms (GCM) 10K type strain sequencing project: providing services to taxonomists for standard genome sequencing and annotation.</title>
        <authorList>
            <consortium name="The Broad Institute Genomics Platform"/>
            <consortium name="The Broad Institute Genome Sequencing Center for Infectious Disease"/>
            <person name="Wu L."/>
            <person name="Ma J."/>
        </authorList>
    </citation>
    <scope>NUCLEOTIDE SEQUENCE [LARGE SCALE GENOMIC DNA]</scope>
    <source>
        <strain evidence="1 2">JCM 16327</strain>
    </source>
</reference>
<evidence type="ECO:0000313" key="2">
    <source>
        <dbReference type="Proteomes" id="UP001500194"/>
    </source>
</evidence>
<protein>
    <recommendedName>
        <fullName evidence="3">ACT domain-containing protein</fullName>
    </recommendedName>
</protein>
<sequence length="162" mass="16347">MPSLAERTRTAVDARPFLRTALAAGVVNYAAAARLLDIEGEQDAVATALRRYAADLTHTTEAADATVRMESGLGESDTGMLAVNDTAYASGAGSLTGVVATGGGVDARATATVLARLDAAGIAPEAAGYADGSLVVVVERRDGATALRAVEDALAALERVDS</sequence>
<evidence type="ECO:0000313" key="1">
    <source>
        <dbReference type="EMBL" id="GAA0658161.1"/>
    </source>
</evidence>
<dbReference type="Pfam" id="PF24367">
    <property type="entry name" value="DUF7523"/>
    <property type="match status" value="1"/>
</dbReference>
<dbReference type="GeneID" id="68573008"/>
<dbReference type="InterPro" id="IPR055945">
    <property type="entry name" value="DUF7523"/>
</dbReference>
<comment type="caution">
    <text evidence="1">The sequence shown here is derived from an EMBL/GenBank/DDBJ whole genome shotgun (WGS) entry which is preliminary data.</text>
</comment>
<keyword evidence="2" id="KW-1185">Reference proteome</keyword>